<sequence>MAKVNKFSSKVSKLKRTGKVHFNTDEGEVLEFVVESRKSEAIDEINGQYDALKPKVPTKKLPARNGFKVVEQHDDPEYKKALGVIQRKNLAHLALLFLAEDERPEGEIEEQVQQIIDIELAGFIGKIVNKGLEISGLGGEDDEEEFEEVKND</sequence>
<dbReference type="KEGG" id="vg:26647851"/>
<evidence type="ECO:0000313" key="2">
    <source>
        <dbReference type="Proteomes" id="UP000033015"/>
    </source>
</evidence>
<proteinExistence type="predicted"/>
<evidence type="ECO:0000313" key="1">
    <source>
        <dbReference type="EMBL" id="AKA61476.1"/>
    </source>
</evidence>
<keyword evidence="2" id="KW-1185">Reference proteome</keyword>
<accession>A0A0E3JJ41</accession>
<dbReference type="EMBL" id="KP696447">
    <property type="protein sequence ID" value="AKA61476.1"/>
    <property type="molecule type" value="Genomic_DNA"/>
</dbReference>
<reference evidence="1 2" key="1">
    <citation type="journal article" date="2015" name="Genome Announc.">
        <title>Complete Genome Sequence of Bacillus megaterium Siphophage Stahl.</title>
        <authorList>
            <person name="Brizendine A.M."/>
            <person name="Rousseau S."/>
            <person name="Hernandez A.C."/>
            <person name="Kuty Everett G.F."/>
        </authorList>
    </citation>
    <scope>NUCLEOTIDE SEQUENCE [LARGE SCALE GENOMIC DNA]</scope>
</reference>
<protein>
    <recommendedName>
        <fullName evidence="3">Tail assembly chaperone</fullName>
    </recommendedName>
</protein>
<gene>
    <name evidence="1" type="ORF">CPT_Stahl48</name>
</gene>
<dbReference type="Proteomes" id="UP000033015">
    <property type="component" value="Segment"/>
</dbReference>
<organism evidence="1 2">
    <name type="scientific">Bacillus phage Stahl</name>
    <dbReference type="NCBI Taxonomy" id="1610832"/>
    <lineage>
        <taxon>Viruses</taxon>
        <taxon>Duplodnaviria</taxon>
        <taxon>Heunggongvirae</taxon>
        <taxon>Uroviricota</taxon>
        <taxon>Caudoviricetes</taxon>
        <taxon>Slashvirus</taxon>
        <taxon>Slashvirus stahl</taxon>
    </lineage>
</organism>
<evidence type="ECO:0008006" key="3">
    <source>
        <dbReference type="Google" id="ProtNLM"/>
    </source>
</evidence>
<dbReference type="RefSeq" id="YP_009203652.1">
    <property type="nucleotide sequence ID" value="NC_028856.1"/>
</dbReference>
<dbReference type="GeneID" id="26647851"/>
<reference evidence="2" key="2">
    <citation type="submission" date="2015-01" db="EMBL/GenBank/DDBJ databases">
        <title>Complete Genome of Bacillus megaterium Siphophage Stahl.</title>
        <authorList>
            <person name="Brizendine A.M."/>
            <person name="Rousseau S."/>
            <person name="Hernandez A.C."/>
            <person name="Everett G.F.K."/>
        </authorList>
    </citation>
    <scope>NUCLEOTIDE SEQUENCE [LARGE SCALE GENOMIC DNA]</scope>
</reference>
<name>A0A0E3JJ41_9CAUD</name>
<dbReference type="OrthoDB" id="15427at10239"/>